<dbReference type="GO" id="GO:0005737">
    <property type="term" value="C:cytoplasm"/>
    <property type="evidence" value="ECO:0007669"/>
    <property type="project" value="TreeGrafter"/>
</dbReference>
<feature type="region of interest" description="Disordered" evidence="2">
    <location>
        <begin position="134"/>
        <end position="197"/>
    </location>
</feature>
<dbReference type="GO" id="GO:0008017">
    <property type="term" value="F:microtubule binding"/>
    <property type="evidence" value="ECO:0007669"/>
    <property type="project" value="TreeGrafter"/>
</dbReference>
<gene>
    <name evidence="3" type="ORF">CDL12_14979</name>
</gene>
<reference evidence="4" key="1">
    <citation type="journal article" date="2018" name="Gigascience">
        <title>Genome assembly of the Pink Ipe (Handroanthus impetiginosus, Bignoniaceae), a highly valued, ecologically keystone Neotropical timber forest tree.</title>
        <authorList>
            <person name="Silva-Junior O.B."/>
            <person name="Grattapaglia D."/>
            <person name="Novaes E."/>
            <person name="Collevatti R.G."/>
        </authorList>
    </citation>
    <scope>NUCLEOTIDE SEQUENCE [LARGE SCALE GENOMIC DNA]</scope>
    <source>
        <strain evidence="4">cv. UFG-1</strain>
    </source>
</reference>
<feature type="compositionally biased region" description="Polar residues" evidence="2">
    <location>
        <begin position="266"/>
        <end position="286"/>
    </location>
</feature>
<comment type="similarity">
    <text evidence="1">Belongs to the QWRF family.</text>
</comment>
<dbReference type="STRING" id="429701.A0A2G9H4I0"/>
<evidence type="ECO:0000256" key="2">
    <source>
        <dbReference type="SAM" id="MobiDB-lite"/>
    </source>
</evidence>
<evidence type="ECO:0008006" key="5">
    <source>
        <dbReference type="Google" id="ProtNLM"/>
    </source>
</evidence>
<evidence type="ECO:0000313" key="3">
    <source>
        <dbReference type="EMBL" id="PIN12403.1"/>
    </source>
</evidence>
<dbReference type="Pfam" id="PF04484">
    <property type="entry name" value="QWRF"/>
    <property type="match status" value="1"/>
</dbReference>
<dbReference type="InterPro" id="IPR007573">
    <property type="entry name" value="QWRF"/>
</dbReference>
<keyword evidence="4" id="KW-1185">Reference proteome</keyword>
<feature type="compositionally biased region" description="Low complexity" evidence="2">
    <location>
        <begin position="42"/>
        <end position="85"/>
    </location>
</feature>
<feature type="compositionally biased region" description="Basic and acidic residues" evidence="2">
    <location>
        <begin position="157"/>
        <end position="181"/>
    </location>
</feature>
<dbReference type="OrthoDB" id="1924320at2759"/>
<evidence type="ECO:0000256" key="1">
    <source>
        <dbReference type="ARBA" id="ARBA00010016"/>
    </source>
</evidence>
<proteinExistence type="inferred from homology"/>
<dbReference type="AlphaFoldDB" id="A0A2G9H4I0"/>
<evidence type="ECO:0000313" key="4">
    <source>
        <dbReference type="Proteomes" id="UP000231279"/>
    </source>
</evidence>
<dbReference type="Proteomes" id="UP000231279">
    <property type="component" value="Unassembled WGS sequence"/>
</dbReference>
<dbReference type="PANTHER" id="PTHR31807">
    <property type="entry name" value="AUGMIN FAMILY MEMBER"/>
    <property type="match status" value="1"/>
</dbReference>
<dbReference type="GO" id="GO:0051225">
    <property type="term" value="P:spindle assembly"/>
    <property type="evidence" value="ECO:0007669"/>
    <property type="project" value="TreeGrafter"/>
</dbReference>
<protein>
    <recommendedName>
        <fullName evidence="5">QWRF family protein</fullName>
    </recommendedName>
</protein>
<name>A0A2G9H4I0_9LAMI</name>
<feature type="compositionally biased region" description="Low complexity" evidence="2">
    <location>
        <begin position="107"/>
        <end position="116"/>
    </location>
</feature>
<dbReference type="EMBL" id="NKXS01002700">
    <property type="protein sequence ID" value="PIN12403.1"/>
    <property type="molecule type" value="Genomic_DNA"/>
</dbReference>
<dbReference type="GO" id="GO:0005880">
    <property type="term" value="C:nuclear microtubule"/>
    <property type="evidence" value="ECO:0007669"/>
    <property type="project" value="TreeGrafter"/>
</dbReference>
<sequence>MVNAVASTPKQRSSQNPKRPPLLPSDSDNAPPRRPKGREVTSRYLSISTSSSSSNSSSSTNTTLSSITSGSSVSSRRSQSPMLSSRAAVTTPKSQQRAVSAERRRPAAATPSSAERMLVTSMRSLSVSFQGESYSIPVSKVKPPPATVGTPGGSRKGTPERRKAVVTPVRDRREMDRENSKPSDQQQHRWPGRLRGENSSFLTRSLDYGADRVKLSGSGSAMKELKKSAIDESSRNKVGSKLKLENKDVEVRGISVLDSRSGLGDSLNSDVESVSSEPTQSGNSIQLRGRPRGVVVPPRCWPDAGKRVHKVLDPASPLSSSASSRTIGPSKFIAAKKFPNDSPVSSPREVSVSRGLSPFRGGMRAASPSKALTSLTGALLRSMASPSRARSGIVNSMNDNNTCTTPSMLAFAADVRRGKLGENRIADAHDLRLLYNRLLQWRLANAKVENTLSVQKETAERSLYNAWMTTSKLRHLVRSKRIELQLLRHNVKLYFILKEQVPHLESWGLFDRDYCNSVSGATNALEASTIRLPIVGGARADVREVQEALSSAVDMMQAMASSICSLLTKLEQMNLLVSELSNLSAREHRLLDECKDLFSTTVIPLQVVYCSLRTHVLQGQRVPTSLAKKV</sequence>
<accession>A0A2G9H4I0</accession>
<feature type="compositionally biased region" description="Polar residues" evidence="2">
    <location>
        <begin position="87"/>
        <end position="98"/>
    </location>
</feature>
<feature type="region of interest" description="Disordered" evidence="2">
    <location>
        <begin position="259"/>
        <end position="291"/>
    </location>
</feature>
<dbReference type="PANTHER" id="PTHR31807:SF2">
    <property type="entry name" value="PROTEIN SNOWY COTYLEDON 3"/>
    <property type="match status" value="1"/>
</dbReference>
<feature type="region of interest" description="Disordered" evidence="2">
    <location>
        <begin position="1"/>
        <end position="116"/>
    </location>
</feature>
<comment type="caution">
    <text evidence="3">The sequence shown here is derived from an EMBL/GenBank/DDBJ whole genome shotgun (WGS) entry which is preliminary data.</text>
</comment>
<organism evidence="3 4">
    <name type="scientific">Handroanthus impetiginosus</name>
    <dbReference type="NCBI Taxonomy" id="429701"/>
    <lineage>
        <taxon>Eukaryota</taxon>
        <taxon>Viridiplantae</taxon>
        <taxon>Streptophyta</taxon>
        <taxon>Embryophyta</taxon>
        <taxon>Tracheophyta</taxon>
        <taxon>Spermatophyta</taxon>
        <taxon>Magnoliopsida</taxon>
        <taxon>eudicotyledons</taxon>
        <taxon>Gunneridae</taxon>
        <taxon>Pentapetalae</taxon>
        <taxon>asterids</taxon>
        <taxon>lamiids</taxon>
        <taxon>Lamiales</taxon>
        <taxon>Bignoniaceae</taxon>
        <taxon>Crescentiina</taxon>
        <taxon>Tabebuia alliance</taxon>
        <taxon>Handroanthus</taxon>
    </lineage>
</organism>
<feature type="compositionally biased region" description="Polar residues" evidence="2">
    <location>
        <begin position="1"/>
        <end position="17"/>
    </location>
</feature>